<comment type="similarity">
    <text evidence="4">Belongs to the cytochrome c oxidase subunit 6B family.</text>
</comment>
<dbReference type="InterPro" id="IPR036549">
    <property type="entry name" value="CX6/COA6-like_sf"/>
</dbReference>
<dbReference type="Pfam" id="PF02297">
    <property type="entry name" value="COX6B"/>
    <property type="match status" value="1"/>
</dbReference>
<feature type="compositionally biased region" description="Basic and acidic residues" evidence="9">
    <location>
        <begin position="16"/>
        <end position="34"/>
    </location>
</feature>
<evidence type="ECO:0000256" key="6">
    <source>
        <dbReference type="ARBA" id="ARBA00023128"/>
    </source>
</evidence>
<evidence type="ECO:0000256" key="7">
    <source>
        <dbReference type="ARBA" id="ARBA00023157"/>
    </source>
</evidence>
<dbReference type="EMBL" id="JAPEVB010000005">
    <property type="protein sequence ID" value="KAJ4387683.1"/>
    <property type="molecule type" value="Genomic_DNA"/>
</dbReference>
<dbReference type="OrthoDB" id="5545577at2759"/>
<keyword evidence="7" id="KW-1015">Disulfide bond</keyword>
<protein>
    <submittedName>
        <fullName evidence="10">Uncharacterized protein</fullName>
    </submittedName>
</protein>
<gene>
    <name evidence="10" type="ORF">N0V93_008281</name>
</gene>
<keyword evidence="6" id="KW-0496">Mitochondrion</keyword>
<evidence type="ECO:0000256" key="4">
    <source>
        <dbReference type="ARBA" id="ARBA00006425"/>
    </source>
</evidence>
<organism evidence="10 11">
    <name type="scientific">Gnomoniopsis smithogilvyi</name>
    <dbReference type="NCBI Taxonomy" id="1191159"/>
    <lineage>
        <taxon>Eukaryota</taxon>
        <taxon>Fungi</taxon>
        <taxon>Dikarya</taxon>
        <taxon>Ascomycota</taxon>
        <taxon>Pezizomycotina</taxon>
        <taxon>Sordariomycetes</taxon>
        <taxon>Sordariomycetidae</taxon>
        <taxon>Diaporthales</taxon>
        <taxon>Gnomoniaceae</taxon>
        <taxon>Gnomoniopsis</taxon>
    </lineage>
</organism>
<evidence type="ECO:0000313" key="11">
    <source>
        <dbReference type="Proteomes" id="UP001140453"/>
    </source>
</evidence>
<dbReference type="FunFam" id="1.10.10.140:FF:000003">
    <property type="entry name" value="Cytochrome c oxidase assembly factor 6"/>
    <property type="match status" value="1"/>
</dbReference>
<evidence type="ECO:0000256" key="1">
    <source>
        <dbReference type="ARBA" id="ARBA00004123"/>
    </source>
</evidence>
<dbReference type="GO" id="GO:0005634">
    <property type="term" value="C:nucleus"/>
    <property type="evidence" value="ECO:0007669"/>
    <property type="project" value="UniProtKB-SubCell"/>
</dbReference>
<evidence type="ECO:0000256" key="2">
    <source>
        <dbReference type="ARBA" id="ARBA00004496"/>
    </source>
</evidence>
<evidence type="ECO:0000313" key="10">
    <source>
        <dbReference type="EMBL" id="KAJ4387683.1"/>
    </source>
</evidence>
<feature type="region of interest" description="Disordered" evidence="9">
    <location>
        <begin position="1"/>
        <end position="34"/>
    </location>
</feature>
<keyword evidence="8" id="KW-0539">Nucleus</keyword>
<dbReference type="GO" id="GO:0005758">
    <property type="term" value="C:mitochondrial intermembrane space"/>
    <property type="evidence" value="ECO:0007669"/>
    <property type="project" value="UniProtKB-SubCell"/>
</dbReference>
<dbReference type="AlphaFoldDB" id="A0A9W8YNV3"/>
<evidence type="ECO:0000256" key="8">
    <source>
        <dbReference type="ARBA" id="ARBA00023242"/>
    </source>
</evidence>
<proteinExistence type="inferred from homology"/>
<dbReference type="PROSITE" id="PS51808">
    <property type="entry name" value="CHCH"/>
    <property type="match status" value="1"/>
</dbReference>
<reference evidence="10" key="1">
    <citation type="submission" date="2022-10" db="EMBL/GenBank/DDBJ databases">
        <title>Tapping the CABI collections for fungal endophytes: first genome assemblies for Collariella, Neodidymelliopsis, Ascochyta clinopodiicola, Didymella pomorum, Didymosphaeria variabile, Neocosmospora piperis and Neocucurbitaria cava.</title>
        <authorList>
            <person name="Hill R."/>
        </authorList>
    </citation>
    <scope>NUCLEOTIDE SEQUENCE</scope>
    <source>
        <strain evidence="10">IMI 355082</strain>
    </source>
</reference>
<dbReference type="Proteomes" id="UP001140453">
    <property type="component" value="Unassembled WGS sequence"/>
</dbReference>
<feature type="region of interest" description="Disordered" evidence="9">
    <location>
        <begin position="104"/>
        <end position="125"/>
    </location>
</feature>
<keyword evidence="5" id="KW-0963">Cytoplasm</keyword>
<comment type="subcellular location">
    <subcellularLocation>
        <location evidence="2">Cytoplasm</location>
    </subcellularLocation>
    <subcellularLocation>
        <location evidence="3">Mitochondrion intermembrane space</location>
    </subcellularLocation>
    <subcellularLocation>
        <location evidence="1">Nucleus</location>
    </subcellularLocation>
</comment>
<accession>A0A9W8YNV3</accession>
<evidence type="ECO:0000256" key="5">
    <source>
        <dbReference type="ARBA" id="ARBA00022490"/>
    </source>
</evidence>
<sequence>MGLTSYLNPFGSSSTESKRAEEVRAGTRAPDRTERKKCWEARDGYFACLDKNGILDAIKDEKVAAKACGGENVVFERDCAREWVTYFKKWRVADHNKKQRLKALEAQGAQSVEITGGPGGPPAGQ</sequence>
<dbReference type="InterPro" id="IPR048281">
    <property type="entry name" value="COA6_fun"/>
</dbReference>
<dbReference type="InterPro" id="IPR048280">
    <property type="entry name" value="COX6B-like"/>
</dbReference>
<feature type="compositionally biased region" description="Polar residues" evidence="9">
    <location>
        <begin position="1"/>
        <end position="15"/>
    </location>
</feature>
<keyword evidence="11" id="KW-1185">Reference proteome</keyword>
<dbReference type="Gene3D" id="1.10.10.140">
    <property type="entry name" value="Cytochrome c oxidase, subunit VIb"/>
    <property type="match status" value="1"/>
</dbReference>
<dbReference type="SUPFAM" id="SSF47694">
    <property type="entry name" value="Cytochrome c oxidase subunit h"/>
    <property type="match status" value="1"/>
</dbReference>
<evidence type="ECO:0000256" key="9">
    <source>
        <dbReference type="SAM" id="MobiDB-lite"/>
    </source>
</evidence>
<name>A0A9W8YNV3_9PEZI</name>
<dbReference type="PANTHER" id="PTHR47677">
    <property type="entry name" value="CYTOCHROME C OXIDASE ASSEMBLY FACTOR 6"/>
    <property type="match status" value="1"/>
</dbReference>
<evidence type="ECO:0000256" key="3">
    <source>
        <dbReference type="ARBA" id="ARBA00004569"/>
    </source>
</evidence>
<comment type="caution">
    <text evidence="10">The sequence shown here is derived from an EMBL/GenBank/DDBJ whole genome shotgun (WGS) entry which is preliminary data.</text>
</comment>
<dbReference type="GO" id="GO:0033617">
    <property type="term" value="P:mitochondrial respiratory chain complex IV assembly"/>
    <property type="evidence" value="ECO:0007669"/>
    <property type="project" value="TreeGrafter"/>
</dbReference>
<dbReference type="PANTHER" id="PTHR47677:SF1">
    <property type="entry name" value="CYTOCHROME C OXIDASE ASSEMBLY FACTOR 6"/>
    <property type="match status" value="1"/>
</dbReference>